<feature type="transmembrane region" description="Helical" evidence="2">
    <location>
        <begin position="167"/>
        <end position="186"/>
    </location>
</feature>
<proteinExistence type="predicted"/>
<organism evidence="3 4">
    <name type="scientific">Phytoactinopolyspora halotolerans</name>
    <dbReference type="NCBI Taxonomy" id="1981512"/>
    <lineage>
        <taxon>Bacteria</taxon>
        <taxon>Bacillati</taxon>
        <taxon>Actinomycetota</taxon>
        <taxon>Actinomycetes</taxon>
        <taxon>Jiangellales</taxon>
        <taxon>Jiangellaceae</taxon>
        <taxon>Phytoactinopolyspora</taxon>
    </lineage>
</organism>
<keyword evidence="2" id="KW-1133">Transmembrane helix</keyword>
<keyword evidence="4" id="KW-1185">Reference proteome</keyword>
<feature type="transmembrane region" description="Helical" evidence="2">
    <location>
        <begin position="25"/>
        <end position="49"/>
    </location>
</feature>
<feature type="transmembrane region" description="Helical" evidence="2">
    <location>
        <begin position="192"/>
        <end position="212"/>
    </location>
</feature>
<protein>
    <submittedName>
        <fullName evidence="3">DUF624 domain-containing protein</fullName>
    </submittedName>
</protein>
<accession>A0A6L9S871</accession>
<dbReference type="EMBL" id="JAAGOA010000007">
    <property type="protein sequence ID" value="NEE00891.1"/>
    <property type="molecule type" value="Genomic_DNA"/>
</dbReference>
<evidence type="ECO:0000313" key="4">
    <source>
        <dbReference type="Proteomes" id="UP000475214"/>
    </source>
</evidence>
<reference evidence="3 4" key="1">
    <citation type="submission" date="2020-02" db="EMBL/GenBank/DDBJ databases">
        <authorList>
            <person name="Li X.-J."/>
            <person name="Han X.-M."/>
        </authorList>
    </citation>
    <scope>NUCLEOTIDE SEQUENCE [LARGE SCALE GENOMIC DNA]</scope>
    <source>
        <strain evidence="3 4">CCTCC AB 2017055</strain>
    </source>
</reference>
<keyword evidence="2" id="KW-0812">Transmembrane</keyword>
<keyword evidence="2" id="KW-0472">Membrane</keyword>
<feature type="transmembrane region" description="Helical" evidence="2">
    <location>
        <begin position="125"/>
        <end position="147"/>
    </location>
</feature>
<feature type="compositionally biased region" description="Low complexity" evidence="1">
    <location>
        <begin position="219"/>
        <end position="237"/>
    </location>
</feature>
<feature type="transmembrane region" description="Helical" evidence="2">
    <location>
        <begin position="88"/>
        <end position="105"/>
    </location>
</feature>
<evidence type="ECO:0000313" key="3">
    <source>
        <dbReference type="EMBL" id="NEE00891.1"/>
    </source>
</evidence>
<evidence type="ECO:0000256" key="1">
    <source>
        <dbReference type="SAM" id="MobiDB-lite"/>
    </source>
</evidence>
<feature type="region of interest" description="Disordered" evidence="1">
    <location>
        <begin position="216"/>
        <end position="237"/>
    </location>
</feature>
<dbReference type="Pfam" id="PF04854">
    <property type="entry name" value="DUF624"/>
    <property type="match status" value="1"/>
</dbReference>
<dbReference type="RefSeq" id="WP_163737480.1">
    <property type="nucleotide sequence ID" value="NZ_JAAGOA010000007.1"/>
</dbReference>
<name>A0A6L9S871_9ACTN</name>
<gene>
    <name evidence="3" type="ORF">G1H10_12005</name>
</gene>
<sequence>MNRLLGWHIGLGETGLRLFQLHLLWLGWTLVGGVVLGVFPATAAVYAVLRKDLMRGGDDGGGQGGARAAPRARLRTEFRAAWRREFRAANCLGYTFVAIWSLLLFDRHLLTTVDLGALGPLLAGLLWLLTVFVFGMTACVGTLSAHFSESVPALVRRSAVFVLARPVYAAVNAVVVAVVLCVYYLIPGLVPVFGLVVPAYFSFVYIFSTGILPNGTRHAPSTTSRTITPSPARSGGR</sequence>
<dbReference type="Proteomes" id="UP000475214">
    <property type="component" value="Unassembled WGS sequence"/>
</dbReference>
<evidence type="ECO:0000256" key="2">
    <source>
        <dbReference type="SAM" id="Phobius"/>
    </source>
</evidence>
<dbReference type="InterPro" id="IPR006938">
    <property type="entry name" value="DUF624"/>
</dbReference>
<comment type="caution">
    <text evidence="3">The sequence shown here is derived from an EMBL/GenBank/DDBJ whole genome shotgun (WGS) entry which is preliminary data.</text>
</comment>
<dbReference type="AlphaFoldDB" id="A0A6L9S871"/>